<keyword evidence="2" id="KW-1185">Reference proteome</keyword>
<dbReference type="EMBL" id="JBGBPQ010000021">
    <property type="protein sequence ID" value="KAL1503778.1"/>
    <property type="molecule type" value="Genomic_DNA"/>
</dbReference>
<dbReference type="AlphaFoldDB" id="A0AB34IQC8"/>
<evidence type="ECO:0000313" key="2">
    <source>
        <dbReference type="Proteomes" id="UP001515480"/>
    </source>
</evidence>
<protein>
    <submittedName>
        <fullName evidence="1">Uncharacterized protein</fullName>
    </submittedName>
</protein>
<gene>
    <name evidence="1" type="ORF">AB1Y20_012246</name>
</gene>
<proteinExistence type="predicted"/>
<reference evidence="1 2" key="1">
    <citation type="journal article" date="2024" name="Science">
        <title>Giant polyketide synthase enzymes in the biosynthesis of giant marine polyether toxins.</title>
        <authorList>
            <person name="Fallon T.R."/>
            <person name="Shende V.V."/>
            <person name="Wierzbicki I.H."/>
            <person name="Pendleton A.L."/>
            <person name="Watervoot N.F."/>
            <person name="Auber R.P."/>
            <person name="Gonzalez D.J."/>
            <person name="Wisecaver J.H."/>
            <person name="Moore B.S."/>
        </authorList>
    </citation>
    <scope>NUCLEOTIDE SEQUENCE [LARGE SCALE GENOMIC DNA]</scope>
    <source>
        <strain evidence="1 2">12B1</strain>
    </source>
</reference>
<accession>A0AB34IQC8</accession>
<evidence type="ECO:0000313" key="1">
    <source>
        <dbReference type="EMBL" id="KAL1503778.1"/>
    </source>
</evidence>
<name>A0AB34IQC8_PRYPA</name>
<organism evidence="1 2">
    <name type="scientific">Prymnesium parvum</name>
    <name type="common">Toxic golden alga</name>
    <dbReference type="NCBI Taxonomy" id="97485"/>
    <lineage>
        <taxon>Eukaryota</taxon>
        <taxon>Haptista</taxon>
        <taxon>Haptophyta</taxon>
        <taxon>Prymnesiophyceae</taxon>
        <taxon>Prymnesiales</taxon>
        <taxon>Prymnesiaceae</taxon>
        <taxon>Prymnesium</taxon>
    </lineage>
</organism>
<comment type="caution">
    <text evidence="1">The sequence shown here is derived from an EMBL/GenBank/DDBJ whole genome shotgun (WGS) entry which is preliminary data.</text>
</comment>
<sequence>MVLSVPPPLVELGSSAAERAREELAIWQGELWWCAAQWLRAAVEPAPIASRWMGTVAQLESVIGGSVVLGGGDADPAIVPLSTDTTPAVKGSPSGPLIRLEGHPGQSGRYVAFQVVIGSSEGVWPAPSGLDEVLGEMDARCGKY</sequence>
<dbReference type="Proteomes" id="UP001515480">
    <property type="component" value="Unassembled WGS sequence"/>
</dbReference>